<dbReference type="Pfam" id="PF18052">
    <property type="entry name" value="Rx_N"/>
    <property type="match status" value="1"/>
</dbReference>
<dbReference type="PANTHER" id="PTHR23155">
    <property type="entry name" value="DISEASE RESISTANCE PROTEIN RP"/>
    <property type="match status" value="1"/>
</dbReference>
<accession>V4MX97</accession>
<dbReference type="InterPro" id="IPR036388">
    <property type="entry name" value="WH-like_DNA-bd_sf"/>
</dbReference>
<dbReference type="GO" id="GO:0098542">
    <property type="term" value="P:defense response to other organism"/>
    <property type="evidence" value="ECO:0007669"/>
    <property type="project" value="TreeGrafter"/>
</dbReference>
<name>V4MX97_EUTSA</name>
<evidence type="ECO:0000259" key="5">
    <source>
        <dbReference type="Pfam" id="PF18052"/>
    </source>
</evidence>
<dbReference type="FunFam" id="1.10.10.10:FF:000322">
    <property type="entry name" value="Probable disease resistance protein At1g63360"/>
    <property type="match status" value="1"/>
</dbReference>
<dbReference type="FunFam" id="1.10.8.430:FF:000003">
    <property type="entry name" value="Probable disease resistance protein At5g66910"/>
    <property type="match status" value="1"/>
</dbReference>
<evidence type="ECO:0000259" key="4">
    <source>
        <dbReference type="Pfam" id="PF00931"/>
    </source>
</evidence>
<dbReference type="Gene3D" id="1.10.10.10">
    <property type="entry name" value="Winged helix-like DNA-binding domain superfamily/Winged helix DNA-binding domain"/>
    <property type="match status" value="1"/>
</dbReference>
<dbReference type="Gene3D" id="3.40.50.300">
    <property type="entry name" value="P-loop containing nucleotide triphosphate hydrolases"/>
    <property type="match status" value="1"/>
</dbReference>
<organism evidence="7 8">
    <name type="scientific">Eutrema salsugineum</name>
    <name type="common">Saltwater cress</name>
    <name type="synonym">Sisymbrium salsugineum</name>
    <dbReference type="NCBI Taxonomy" id="72664"/>
    <lineage>
        <taxon>Eukaryota</taxon>
        <taxon>Viridiplantae</taxon>
        <taxon>Streptophyta</taxon>
        <taxon>Embryophyta</taxon>
        <taxon>Tracheophyta</taxon>
        <taxon>Spermatophyta</taxon>
        <taxon>Magnoliopsida</taxon>
        <taxon>eudicotyledons</taxon>
        <taxon>Gunneridae</taxon>
        <taxon>Pentapetalae</taxon>
        <taxon>rosids</taxon>
        <taxon>malvids</taxon>
        <taxon>Brassicales</taxon>
        <taxon>Brassicaceae</taxon>
        <taxon>Eutremeae</taxon>
        <taxon>Eutrema</taxon>
    </lineage>
</organism>
<evidence type="ECO:0000256" key="1">
    <source>
        <dbReference type="ARBA" id="ARBA00022737"/>
    </source>
</evidence>
<dbReference type="CDD" id="cd14798">
    <property type="entry name" value="RX-CC_like"/>
    <property type="match status" value="1"/>
</dbReference>
<dbReference type="PANTHER" id="PTHR23155:SF1185">
    <property type="entry name" value="DISEASE RESISTANCE RPP8-LIKE PROTEIN 3-RELATED"/>
    <property type="match status" value="1"/>
</dbReference>
<dbReference type="GO" id="GO:0043531">
    <property type="term" value="F:ADP binding"/>
    <property type="evidence" value="ECO:0007669"/>
    <property type="project" value="InterPro"/>
</dbReference>
<dbReference type="FunFam" id="3.40.50.300:FF:001091">
    <property type="entry name" value="Probable disease resistance protein At1g61300"/>
    <property type="match status" value="1"/>
</dbReference>
<gene>
    <name evidence="7" type="ORF">EUTSA_v10002442mg</name>
</gene>
<evidence type="ECO:0000256" key="3">
    <source>
        <dbReference type="ARBA" id="ARBA00022821"/>
    </source>
</evidence>
<dbReference type="Gene3D" id="1.10.8.430">
    <property type="entry name" value="Helical domain of apoptotic protease-activating factors"/>
    <property type="match status" value="1"/>
</dbReference>
<dbReference type="InterPro" id="IPR041118">
    <property type="entry name" value="Rx_N"/>
</dbReference>
<keyword evidence="8" id="KW-1185">Reference proteome</keyword>
<dbReference type="Proteomes" id="UP000030689">
    <property type="component" value="Unassembled WGS sequence"/>
</dbReference>
<keyword evidence="2" id="KW-0547">Nucleotide-binding</keyword>
<dbReference type="Pfam" id="PF23559">
    <property type="entry name" value="WHD_DRP"/>
    <property type="match status" value="1"/>
</dbReference>
<dbReference type="InterPro" id="IPR038005">
    <property type="entry name" value="RX-like_CC"/>
</dbReference>
<dbReference type="SUPFAM" id="SSF52540">
    <property type="entry name" value="P-loop containing nucleoside triphosphate hydrolases"/>
    <property type="match status" value="1"/>
</dbReference>
<dbReference type="InterPro" id="IPR042197">
    <property type="entry name" value="Apaf_helical"/>
</dbReference>
<evidence type="ECO:0000259" key="6">
    <source>
        <dbReference type="Pfam" id="PF23559"/>
    </source>
</evidence>
<dbReference type="InterPro" id="IPR058922">
    <property type="entry name" value="WHD_DRP"/>
</dbReference>
<reference evidence="7 8" key="1">
    <citation type="journal article" date="2013" name="Front. Plant Sci.">
        <title>The Reference Genome of the Halophytic Plant Eutrema salsugineum.</title>
        <authorList>
            <person name="Yang R."/>
            <person name="Jarvis D.E."/>
            <person name="Chen H."/>
            <person name="Beilstein M.A."/>
            <person name="Grimwood J."/>
            <person name="Jenkins J."/>
            <person name="Shu S."/>
            <person name="Prochnik S."/>
            <person name="Xin M."/>
            <person name="Ma C."/>
            <person name="Schmutz J."/>
            <person name="Wing R.A."/>
            <person name="Mitchell-Olds T."/>
            <person name="Schumaker K.S."/>
            <person name="Wang X."/>
        </authorList>
    </citation>
    <scope>NUCLEOTIDE SEQUENCE [LARGE SCALE GENOMIC DNA]</scope>
</reference>
<keyword evidence="1" id="KW-0677">Repeat</keyword>
<evidence type="ECO:0008006" key="9">
    <source>
        <dbReference type="Google" id="ProtNLM"/>
    </source>
</evidence>
<feature type="domain" description="NB-ARC" evidence="4">
    <location>
        <begin position="167"/>
        <end position="337"/>
    </location>
</feature>
<dbReference type="PRINTS" id="PR00364">
    <property type="entry name" value="DISEASERSIST"/>
</dbReference>
<proteinExistence type="predicted"/>
<keyword evidence="3" id="KW-0611">Plant defense</keyword>
<dbReference type="EMBL" id="KI517609">
    <property type="protein sequence ID" value="ESQ37041.1"/>
    <property type="molecule type" value="Genomic_DNA"/>
</dbReference>
<feature type="domain" description="Disease resistance protein winged helix" evidence="6">
    <location>
        <begin position="432"/>
        <end position="504"/>
    </location>
</feature>
<dbReference type="eggNOG" id="KOG4658">
    <property type="taxonomic scope" value="Eukaryota"/>
</dbReference>
<dbReference type="Pfam" id="PF00931">
    <property type="entry name" value="NB-ARC"/>
    <property type="match status" value="1"/>
</dbReference>
<dbReference type="InterPro" id="IPR002182">
    <property type="entry name" value="NB-ARC"/>
</dbReference>
<dbReference type="STRING" id="72664.V4MX97"/>
<dbReference type="Gramene" id="ESQ37041">
    <property type="protein sequence ID" value="ESQ37041"/>
    <property type="gene ID" value="EUTSA_v10002442mg"/>
</dbReference>
<dbReference type="OMA" id="QVFHHDM"/>
<protein>
    <recommendedName>
        <fullName evidence="9">NB-ARC domain-containing protein</fullName>
    </recommendedName>
</protein>
<evidence type="ECO:0000313" key="7">
    <source>
        <dbReference type="EMBL" id="ESQ37041.1"/>
    </source>
</evidence>
<evidence type="ECO:0000313" key="8">
    <source>
        <dbReference type="Proteomes" id="UP000030689"/>
    </source>
</evidence>
<dbReference type="Gene3D" id="1.20.5.4130">
    <property type="match status" value="1"/>
</dbReference>
<dbReference type="InterPro" id="IPR027417">
    <property type="entry name" value="P-loop_NTPase"/>
</dbReference>
<dbReference type="AlphaFoldDB" id="V4MX97"/>
<evidence type="ECO:0000256" key="2">
    <source>
        <dbReference type="ARBA" id="ARBA00022741"/>
    </source>
</evidence>
<sequence length="619" mass="71630">MAEGVVSFGLQKLWELLGRESERLLGVNEQVSELKGQIRMLQSLMKDAYAKKFESERVRNFLEDVQDIVDDADDIIESFLLKEVKEKGIKKRVKRLSCFLVYRWKFATDIEGITRRISEVIKQMQSFGIQQIIDGGRSLSLQERQRLQRESRETFPNSSEKNLVGVEQSVEELVGHLVENDNIQMVSISGMGGIGKTTLARQVFHHDIVRRHFDGFAWVCVSQEFTRSDVWQRILQDLRPHDGDIKQMDDHTLQRKLFQLLETSRYLIVLDDIWKNEDWDRIEAVFPQKRGWKMILTSRNEGVGLHADPTCFAFRSRILTPEESWKLCESIVFPKKDETELRVNEELEVIGKKMLTHCGGLPLAVKVLGGLLAKKYSVSEWKRVYENIRTQIIGKSCLDENSLNSVVYRVLSLSYEDLPMELKHCFLYLAHFPEDYKIVVERLFHYWASEGIITSFCNGATIRESGEDFLGELVRRNLVIVERSYGNPASRMDYCQMHDIMREVCLSKAKEENFLQVIKVPTSTSTINAHTPSRSRRLVMYNGNALHMLGHKSNKKVRSVLCFGAEGYLWKQSAKCFQSLPLLPSLTLVQISLQNRVWSKIISNPTSNLTPKWNKKWKL</sequence>
<dbReference type="KEGG" id="eus:EUTSA_v10002442mg"/>
<dbReference type="OrthoDB" id="1065927at2759"/>
<feature type="domain" description="Disease resistance N-terminal" evidence="5">
    <location>
        <begin position="5"/>
        <end position="94"/>
    </location>
</feature>
<dbReference type="InterPro" id="IPR044974">
    <property type="entry name" value="Disease_R_plants"/>
</dbReference>